<dbReference type="Gene3D" id="2.30.110.10">
    <property type="entry name" value="Electron Transport, Fmn-binding Protein, Chain A"/>
    <property type="match status" value="1"/>
</dbReference>
<dbReference type="STRING" id="1225564.AA309_24925"/>
<name>A0A0H1R613_9HYPH</name>
<comment type="caution">
    <text evidence="6">The sequence shown here is derived from an EMBL/GenBank/DDBJ whole genome shotgun (WGS) entry which is preliminary data.</text>
</comment>
<gene>
    <name evidence="6" type="ORF">AA309_24925</name>
</gene>
<evidence type="ECO:0000313" key="6">
    <source>
        <dbReference type="EMBL" id="KLK90583.1"/>
    </source>
</evidence>
<keyword evidence="2" id="KW-0285">Flavoprotein</keyword>
<dbReference type="Pfam" id="PF01613">
    <property type="entry name" value="Flavin_Reduct"/>
    <property type="match status" value="1"/>
</dbReference>
<keyword evidence="7" id="KW-1185">Reference proteome</keyword>
<protein>
    <recommendedName>
        <fullName evidence="5">Flavin reductase like domain-containing protein</fullName>
    </recommendedName>
</protein>
<reference evidence="6 7" key="1">
    <citation type="submission" date="2015-05" db="EMBL/GenBank/DDBJ databases">
        <title>Draft genome sequence of Microvirga vignae strain BR3299, a novel nitrogen fixing bacteria isolated from Brazil semi-aired region.</title>
        <authorList>
            <person name="Zilli J.E."/>
            <person name="Passos S.R."/>
            <person name="Leite J."/>
            <person name="Baldani J.I."/>
            <person name="Xavier G.R."/>
            <person name="Rumjaneck N.G."/>
            <person name="Simoes-Araujo J.L."/>
        </authorList>
    </citation>
    <scope>NUCLEOTIDE SEQUENCE [LARGE SCALE GENOMIC DNA]</scope>
    <source>
        <strain evidence="6 7">BR3299</strain>
    </source>
</reference>
<dbReference type="GO" id="GO:0016646">
    <property type="term" value="F:oxidoreductase activity, acting on the CH-NH group of donors, NAD or NADP as acceptor"/>
    <property type="evidence" value="ECO:0007669"/>
    <property type="project" value="UniProtKB-ARBA"/>
</dbReference>
<dbReference type="PATRIC" id="fig|1225564.3.peg.6481"/>
<dbReference type="EMBL" id="LCYG01000077">
    <property type="protein sequence ID" value="KLK90583.1"/>
    <property type="molecule type" value="Genomic_DNA"/>
</dbReference>
<evidence type="ECO:0000256" key="1">
    <source>
        <dbReference type="ARBA" id="ARBA00001917"/>
    </source>
</evidence>
<dbReference type="GO" id="GO:0010181">
    <property type="term" value="F:FMN binding"/>
    <property type="evidence" value="ECO:0007669"/>
    <property type="project" value="InterPro"/>
</dbReference>
<dbReference type="InterPro" id="IPR002563">
    <property type="entry name" value="Flavin_Rdtase-like_dom"/>
</dbReference>
<evidence type="ECO:0000313" key="7">
    <source>
        <dbReference type="Proteomes" id="UP000035489"/>
    </source>
</evidence>
<dbReference type="PANTHER" id="PTHR33798">
    <property type="entry name" value="FLAVOPROTEIN OXYGENASE"/>
    <property type="match status" value="1"/>
</dbReference>
<organism evidence="6 7">
    <name type="scientific">Microvirga vignae</name>
    <dbReference type="NCBI Taxonomy" id="1225564"/>
    <lineage>
        <taxon>Bacteria</taxon>
        <taxon>Pseudomonadati</taxon>
        <taxon>Pseudomonadota</taxon>
        <taxon>Alphaproteobacteria</taxon>
        <taxon>Hyphomicrobiales</taxon>
        <taxon>Methylobacteriaceae</taxon>
        <taxon>Microvirga</taxon>
    </lineage>
</organism>
<dbReference type="InterPro" id="IPR012349">
    <property type="entry name" value="Split_barrel_FMN-bd"/>
</dbReference>
<dbReference type="PANTHER" id="PTHR33798:SF5">
    <property type="entry name" value="FLAVIN REDUCTASE LIKE DOMAIN-CONTAINING PROTEIN"/>
    <property type="match status" value="1"/>
</dbReference>
<comment type="similarity">
    <text evidence="4">Belongs to the flavoredoxin family.</text>
</comment>
<dbReference type="Proteomes" id="UP000035489">
    <property type="component" value="Unassembled WGS sequence"/>
</dbReference>
<evidence type="ECO:0000256" key="3">
    <source>
        <dbReference type="ARBA" id="ARBA00022643"/>
    </source>
</evidence>
<dbReference type="AlphaFoldDB" id="A0A0H1R613"/>
<sequence>MHMKIDIRSLGANDQYKVMSSVVVPRPIALVSSRSPAGIDNVAPYSLFNMFGEDPPVVILGLQDHHDRRIKDTTLNIVETGEYAINLVDEGIANAMNICATEFPEEINEADMAGLTLAPCDLVKASRVVEAPVTLECKRIALVQVAPQRKIAIGEVMMMHVRDGLMDPDTLRIDIDAYRPVGRLFASLYTRTRDRFEMKRLSYDEWLKENRALNRE</sequence>
<feature type="domain" description="Flavin reductase like" evidence="5">
    <location>
        <begin position="21"/>
        <end position="178"/>
    </location>
</feature>
<dbReference type="SMART" id="SM00903">
    <property type="entry name" value="Flavin_Reduct"/>
    <property type="match status" value="1"/>
</dbReference>
<comment type="cofactor">
    <cofactor evidence="1">
        <name>FMN</name>
        <dbReference type="ChEBI" id="CHEBI:58210"/>
    </cofactor>
</comment>
<dbReference type="SUPFAM" id="SSF50475">
    <property type="entry name" value="FMN-binding split barrel"/>
    <property type="match status" value="1"/>
</dbReference>
<evidence type="ECO:0000256" key="2">
    <source>
        <dbReference type="ARBA" id="ARBA00022630"/>
    </source>
</evidence>
<proteinExistence type="inferred from homology"/>
<accession>A0A0H1R613</accession>
<keyword evidence="3" id="KW-0288">FMN</keyword>
<evidence type="ECO:0000259" key="5">
    <source>
        <dbReference type="SMART" id="SM00903"/>
    </source>
</evidence>
<evidence type="ECO:0000256" key="4">
    <source>
        <dbReference type="ARBA" id="ARBA00038054"/>
    </source>
</evidence>